<comment type="cofactor">
    <cofactor evidence="9 11">
        <name>FAD</name>
        <dbReference type="ChEBI" id="CHEBI:57692"/>
    </cofactor>
    <text evidence="9 11">Binds 1 FAD per subunit.</text>
</comment>
<dbReference type="GO" id="GO:0005759">
    <property type="term" value="C:mitochondrial matrix"/>
    <property type="evidence" value="ECO:0007669"/>
    <property type="project" value="UniProtKB-ARBA"/>
</dbReference>
<keyword evidence="6" id="KW-1015">Disulfide bond</keyword>
<comment type="catalytic activity">
    <reaction evidence="11">
        <text>N(6)-[(R)-dihydrolipoyl]-L-lysyl-[protein] + NAD(+) = N(6)-[(R)-lipoyl]-L-lysyl-[protein] + NADH + H(+)</text>
        <dbReference type="Rhea" id="RHEA:15045"/>
        <dbReference type="Rhea" id="RHEA-COMP:10474"/>
        <dbReference type="Rhea" id="RHEA-COMP:10475"/>
        <dbReference type="ChEBI" id="CHEBI:15378"/>
        <dbReference type="ChEBI" id="CHEBI:57540"/>
        <dbReference type="ChEBI" id="CHEBI:57945"/>
        <dbReference type="ChEBI" id="CHEBI:83099"/>
        <dbReference type="ChEBI" id="CHEBI:83100"/>
        <dbReference type="EC" id="1.8.1.4"/>
    </reaction>
</comment>
<evidence type="ECO:0000256" key="7">
    <source>
        <dbReference type="ARBA" id="ARBA00023284"/>
    </source>
</evidence>
<dbReference type="GO" id="GO:0006103">
    <property type="term" value="P:2-oxoglutarate metabolic process"/>
    <property type="evidence" value="ECO:0007669"/>
    <property type="project" value="TreeGrafter"/>
</dbReference>
<dbReference type="GO" id="GO:0004148">
    <property type="term" value="F:dihydrolipoyl dehydrogenase (NADH) activity"/>
    <property type="evidence" value="ECO:0007669"/>
    <property type="project" value="UniProtKB-EC"/>
</dbReference>
<feature type="binding site" evidence="9">
    <location>
        <position position="248"/>
    </location>
    <ligand>
        <name>NAD(+)</name>
        <dbReference type="ChEBI" id="CHEBI:57540"/>
    </ligand>
</feature>
<dbReference type="Gene3D" id="3.50.50.60">
    <property type="entry name" value="FAD/NAD(P)-binding domain"/>
    <property type="match status" value="2"/>
</dbReference>
<protein>
    <recommendedName>
        <fullName evidence="11">Dihydrolipoyl dehydrogenase</fullName>
        <ecNumber evidence="11">1.8.1.4</ecNumber>
    </recommendedName>
</protein>
<dbReference type="GO" id="GO:0045252">
    <property type="term" value="C:oxoglutarate dehydrogenase complex"/>
    <property type="evidence" value="ECO:0007669"/>
    <property type="project" value="TreeGrafter"/>
</dbReference>
<keyword evidence="3 9" id="KW-0274">FAD</keyword>
<dbReference type="PROSITE" id="PS00076">
    <property type="entry name" value="PYRIDINE_REDOX_1"/>
    <property type="match status" value="1"/>
</dbReference>
<evidence type="ECO:0000256" key="6">
    <source>
        <dbReference type="ARBA" id="ARBA00023157"/>
    </source>
</evidence>
<evidence type="ECO:0000256" key="5">
    <source>
        <dbReference type="ARBA" id="ARBA00023027"/>
    </source>
</evidence>
<dbReference type="FunFam" id="3.30.390.30:FF:000001">
    <property type="entry name" value="Dihydrolipoyl dehydrogenase"/>
    <property type="match status" value="1"/>
</dbReference>
<dbReference type="PANTHER" id="PTHR22912:SF151">
    <property type="entry name" value="DIHYDROLIPOYL DEHYDROGENASE, MITOCHONDRIAL"/>
    <property type="match status" value="1"/>
</dbReference>
<comment type="miscellaneous">
    <text evidence="11">The active site is a redox-active disulfide bond.</text>
</comment>
<dbReference type="GO" id="GO:0050660">
    <property type="term" value="F:flavin adenine dinucleotide binding"/>
    <property type="evidence" value="ECO:0007669"/>
    <property type="project" value="InterPro"/>
</dbReference>
<dbReference type="EMBL" id="CP115611">
    <property type="protein sequence ID" value="WBW72510.1"/>
    <property type="molecule type" value="Genomic_DNA"/>
</dbReference>
<evidence type="ECO:0000256" key="11">
    <source>
        <dbReference type="RuleBase" id="RU003692"/>
    </source>
</evidence>
<keyword evidence="4 11" id="KW-0560">Oxidoreductase</keyword>
<dbReference type="Gene3D" id="3.30.390.30">
    <property type="match status" value="1"/>
</dbReference>
<keyword evidence="15" id="KW-1185">Reference proteome</keyword>
<dbReference type="EC" id="1.8.1.4" evidence="11"/>
<dbReference type="PANTHER" id="PTHR22912">
    <property type="entry name" value="DISULFIDE OXIDOREDUCTASE"/>
    <property type="match status" value="1"/>
</dbReference>
<keyword evidence="9" id="KW-0547">Nucleotide-binding</keyword>
<dbReference type="Pfam" id="PF07992">
    <property type="entry name" value="Pyr_redox_2"/>
    <property type="match status" value="1"/>
</dbReference>
<dbReference type="InterPro" id="IPR036188">
    <property type="entry name" value="FAD/NAD-bd_sf"/>
</dbReference>
<dbReference type="SUPFAM" id="SSF51905">
    <property type="entry name" value="FAD/NAD(P)-binding domain"/>
    <property type="match status" value="1"/>
</dbReference>
<proteinExistence type="inferred from homology"/>
<gene>
    <name evidence="14" type="primary">dld1</name>
    <name evidence="14" type="ORF">SOMG_00349</name>
</gene>
<dbReference type="AlphaFoldDB" id="A0AAE9WAB3"/>
<keyword evidence="7 11" id="KW-0676">Redox-active center</keyword>
<feature type="binding site" evidence="9">
    <location>
        <position position="94"/>
    </location>
    <ligand>
        <name>FAD</name>
        <dbReference type="ChEBI" id="CHEBI:57692"/>
    </ligand>
</feature>
<feature type="binding site" evidence="9">
    <location>
        <begin position="225"/>
        <end position="232"/>
    </location>
    <ligand>
        <name>NAD(+)</name>
        <dbReference type="ChEBI" id="CHEBI:57540"/>
    </ligand>
</feature>
<feature type="domain" description="Pyridine nucleotide-disulphide oxidoreductase dimerisation" evidence="12">
    <location>
        <begin position="392"/>
        <end position="499"/>
    </location>
</feature>
<feature type="domain" description="FAD/NAD(P)-binding" evidence="13">
    <location>
        <begin position="47"/>
        <end position="373"/>
    </location>
</feature>
<keyword evidence="2 11" id="KW-0285">Flavoprotein</keyword>
<dbReference type="InterPro" id="IPR012999">
    <property type="entry name" value="Pyr_OxRdtase_I_AS"/>
</dbReference>
<evidence type="ECO:0000256" key="3">
    <source>
        <dbReference type="ARBA" id="ARBA00022827"/>
    </source>
</evidence>
<dbReference type="InterPro" id="IPR004099">
    <property type="entry name" value="Pyr_nucl-diS_OxRdtase_dimer"/>
</dbReference>
<feature type="binding site" evidence="9">
    <location>
        <begin position="364"/>
        <end position="367"/>
    </location>
    <ligand>
        <name>FAD</name>
        <dbReference type="ChEBI" id="CHEBI:57692"/>
    </ligand>
</feature>
<dbReference type="FunFam" id="3.50.50.60:FF:000001">
    <property type="entry name" value="Dihydrolipoyl dehydrogenase, mitochondrial"/>
    <property type="match status" value="1"/>
</dbReference>
<evidence type="ECO:0000256" key="1">
    <source>
        <dbReference type="ARBA" id="ARBA00007532"/>
    </source>
</evidence>
<dbReference type="PIRSF" id="PIRSF000350">
    <property type="entry name" value="Mercury_reductase_MerA"/>
    <property type="match status" value="1"/>
</dbReference>
<evidence type="ECO:0000256" key="4">
    <source>
        <dbReference type="ARBA" id="ARBA00023002"/>
    </source>
</evidence>
<feature type="disulfide bond" description="Redox-active" evidence="10">
    <location>
        <begin position="85"/>
        <end position="90"/>
    </location>
</feature>
<comment type="similarity">
    <text evidence="1 11">Belongs to the class-I pyridine nucleotide-disulfide oxidoreductase family.</text>
</comment>
<feature type="binding site" evidence="9">
    <location>
        <position position="358"/>
    </location>
    <ligand>
        <name>FAD</name>
        <dbReference type="ChEBI" id="CHEBI:57692"/>
    </ligand>
</feature>
<evidence type="ECO:0000256" key="9">
    <source>
        <dbReference type="PIRSR" id="PIRSR000350-3"/>
    </source>
</evidence>
<dbReference type="InterPro" id="IPR001100">
    <property type="entry name" value="Pyr_nuc-diS_OxRdtase"/>
</dbReference>
<dbReference type="InterPro" id="IPR006258">
    <property type="entry name" value="Lipoamide_DH"/>
</dbReference>
<dbReference type="InterPro" id="IPR023753">
    <property type="entry name" value="FAD/NAD-binding_dom"/>
</dbReference>
<dbReference type="NCBIfam" id="TIGR01350">
    <property type="entry name" value="lipoamide_DH"/>
    <property type="match status" value="1"/>
</dbReference>
<feature type="binding site" evidence="9">
    <location>
        <begin position="188"/>
        <end position="190"/>
    </location>
    <ligand>
        <name>FAD</name>
        <dbReference type="ChEBI" id="CHEBI:57692"/>
    </ligand>
</feature>
<name>A0AAE9WAB3_9SCHI</name>
<evidence type="ECO:0000256" key="2">
    <source>
        <dbReference type="ARBA" id="ARBA00022630"/>
    </source>
</evidence>
<dbReference type="InterPro" id="IPR050151">
    <property type="entry name" value="Class-I_Pyr_Nuc-Dis_Oxidored"/>
</dbReference>
<dbReference type="GeneID" id="80873832"/>
<evidence type="ECO:0000313" key="15">
    <source>
        <dbReference type="Proteomes" id="UP001212411"/>
    </source>
</evidence>
<reference evidence="14 15" key="1">
    <citation type="journal article" date="2023" name="G3 (Bethesda)">
        <title>A high-quality reference genome for the fission yeast Schizosaccharomyces osmophilus.</title>
        <authorList>
            <person name="Jia G.S."/>
            <person name="Zhang W.C."/>
            <person name="Liang Y."/>
            <person name="Liu X.H."/>
            <person name="Rhind N."/>
            <person name="Pidoux A."/>
            <person name="Brysch-Herzberg M."/>
            <person name="Du L.L."/>
        </authorList>
    </citation>
    <scope>NUCLEOTIDE SEQUENCE [LARGE SCALE GENOMIC DNA]</scope>
    <source>
        <strain evidence="14 15">CBS 15793</strain>
    </source>
</reference>
<feature type="active site" description="Proton acceptor" evidence="8">
    <location>
        <position position="490"/>
    </location>
</feature>
<sequence length="512" mass="54989">MIFKPSTARSLVFRVKHAGVQGNVRTPVYMALSRRFYASSPSKNSEYDLCVIGGGPGGYVAAIRGSQLGLKTVCVEKRGSLGGTCLNVGCIPSKAMLNNSHIYHTITHDTKHRGIEVSDAKVNIGQMLKAKDDSVKSLTTGIEFLFKKNKVEYAKGTGSFEDPNTLAVKGIQGAPDRQIKAKNFIIATGSDVKAFPGITIDEKRIVSSTGALSLPEVPKKMAVLGGGIIGLEMGSVWSRLGADVTVVEFMPSVGGVMDTDISKAFSRIIGKQGLKFKTSTKMLSAKDNGKAVEMEIEDMKKNKREKLEADVLLVAIGRSPYTEGLGLEKVGIELDKANRVIMDSEYRTKHPHIRVIGDATFGPMLAHKAEDEGIAAAEFIAKGQGHVNYNAIPAVMYTHPEVAWVGMTEQQAKESGLKYKIGTFPFMANSRAKTNMDAEGLVKVIADAETDRLLGCHIVGPMAGELIGEATLAIEYGASAEDVARVCHAHPTLSEAVKEGMMAAWTGKSIHF</sequence>
<evidence type="ECO:0000259" key="12">
    <source>
        <dbReference type="Pfam" id="PF02852"/>
    </source>
</evidence>
<feature type="binding site" evidence="9">
    <location>
        <position position="158"/>
    </location>
    <ligand>
        <name>FAD</name>
        <dbReference type="ChEBI" id="CHEBI:57692"/>
    </ligand>
</feature>
<keyword evidence="5 9" id="KW-0520">NAD</keyword>
<dbReference type="SUPFAM" id="SSF55424">
    <property type="entry name" value="FAD/NAD-linked reductases, dimerisation (C-terminal) domain"/>
    <property type="match status" value="1"/>
</dbReference>
<evidence type="ECO:0000313" key="14">
    <source>
        <dbReference type="EMBL" id="WBW72510.1"/>
    </source>
</evidence>
<dbReference type="InterPro" id="IPR016156">
    <property type="entry name" value="FAD/NAD-linked_Rdtase_dimer_sf"/>
</dbReference>
<dbReference type="Pfam" id="PF02852">
    <property type="entry name" value="Pyr_redox_dim"/>
    <property type="match status" value="1"/>
</dbReference>
<dbReference type="PRINTS" id="PR00368">
    <property type="entry name" value="FADPNR"/>
</dbReference>
<evidence type="ECO:0000256" key="8">
    <source>
        <dbReference type="PIRSR" id="PIRSR000350-2"/>
    </source>
</evidence>
<accession>A0AAE9WAB3</accession>
<dbReference type="Proteomes" id="UP001212411">
    <property type="component" value="Chromosome 1"/>
</dbReference>
<organism evidence="14 15">
    <name type="scientific">Schizosaccharomyces osmophilus</name>
    <dbReference type="NCBI Taxonomy" id="2545709"/>
    <lineage>
        <taxon>Eukaryota</taxon>
        <taxon>Fungi</taxon>
        <taxon>Dikarya</taxon>
        <taxon>Ascomycota</taxon>
        <taxon>Taphrinomycotina</taxon>
        <taxon>Schizosaccharomycetes</taxon>
        <taxon>Schizosaccharomycetales</taxon>
        <taxon>Schizosaccharomycetaceae</taxon>
        <taxon>Schizosaccharomyces</taxon>
    </lineage>
</organism>
<dbReference type="KEGG" id="som:SOMG_00349"/>
<dbReference type="RefSeq" id="XP_056036753.1">
    <property type="nucleotide sequence ID" value="XM_056179143.1"/>
</dbReference>
<feature type="binding site" evidence="9">
    <location>
        <position position="317"/>
    </location>
    <ligand>
        <name>NAD(+)</name>
        <dbReference type="ChEBI" id="CHEBI:57540"/>
    </ligand>
</feature>
<evidence type="ECO:0000256" key="10">
    <source>
        <dbReference type="PIRSR" id="PIRSR000350-4"/>
    </source>
</evidence>
<dbReference type="PRINTS" id="PR00411">
    <property type="entry name" value="PNDRDTASEI"/>
</dbReference>
<evidence type="ECO:0000259" key="13">
    <source>
        <dbReference type="Pfam" id="PF07992"/>
    </source>
</evidence>